<proteinExistence type="predicted"/>
<dbReference type="eggNOG" id="ENOG5033CW4">
    <property type="taxonomic scope" value="Bacteria"/>
</dbReference>
<dbReference type="RefSeq" id="WP_037517845.1">
    <property type="nucleotide sequence ID" value="NZ_JGVR01000004.1"/>
</dbReference>
<dbReference type="PROSITE" id="PS51257">
    <property type="entry name" value="PROKAR_LIPOPROTEIN"/>
    <property type="match status" value="1"/>
</dbReference>
<reference evidence="2 3" key="1">
    <citation type="submission" date="2014-03" db="EMBL/GenBank/DDBJ databases">
        <title>Genome sequence of Sphingobium yanoikuyae B1.</title>
        <authorList>
            <person name="Gan H.M."/>
            <person name="Gan H.Y."/>
            <person name="Savka M.A."/>
        </authorList>
    </citation>
    <scope>NUCLEOTIDE SEQUENCE [LARGE SCALE GENOMIC DNA]</scope>
    <source>
        <strain evidence="2 3">B1</strain>
    </source>
</reference>
<dbReference type="Pfam" id="PF13739">
    <property type="entry name" value="PdaC"/>
    <property type="match status" value="1"/>
</dbReference>
<dbReference type="InterPro" id="IPR025303">
    <property type="entry name" value="PdaC"/>
</dbReference>
<dbReference type="STRING" id="13690.AX777_12340"/>
<evidence type="ECO:0000313" key="2">
    <source>
        <dbReference type="EMBL" id="KEZ20487.1"/>
    </source>
</evidence>
<comment type="caution">
    <text evidence="2">The sequence shown here is derived from an EMBL/GenBank/DDBJ whole genome shotgun (WGS) entry which is preliminary data.</text>
</comment>
<organism evidence="2 3">
    <name type="scientific">Sphingobium yanoikuyae</name>
    <name type="common">Sphingomonas yanoikuyae</name>
    <dbReference type="NCBI Taxonomy" id="13690"/>
    <lineage>
        <taxon>Bacteria</taxon>
        <taxon>Pseudomonadati</taxon>
        <taxon>Pseudomonadota</taxon>
        <taxon>Alphaproteobacteria</taxon>
        <taxon>Sphingomonadales</taxon>
        <taxon>Sphingomonadaceae</taxon>
        <taxon>Sphingobium</taxon>
    </lineage>
</organism>
<dbReference type="EMBL" id="JGVR01000004">
    <property type="protein sequence ID" value="KEZ20487.1"/>
    <property type="molecule type" value="Genomic_DNA"/>
</dbReference>
<name>A0A084ER95_SPHYA</name>
<sequence length="280" mass="30332">MRAGWGNGTTGLLLAALLLSGCSKSTEDDTPGGNMPANATMRAFADRMAGTTRPAAPPAKPFEQSDKTELLEFLYAYPAQAAAIPTLVDRFARAMAENKADALKMATQDRDSAKKAGFPFHAHSRETHWSVMADTPRFLALESANYMYTGGAHGMTGYEALLWDKERRRETDFGALLTSEPAFAAAIHDNFCKALDRARAEKRGAPVVPGDDDFTKCIDPMKQVLAPTSRDGKLIDGIQVTIGPYGAGPYAEGSYDIKLPIDAAIYKAIKTEYQDAFVRP</sequence>
<dbReference type="PATRIC" id="fig|13690.10.peg.1251"/>
<gene>
    <name evidence="2" type="ORF">CP98_01211</name>
</gene>
<feature type="domain" description="Deacetylase PdaC" evidence="1">
    <location>
        <begin position="66"/>
        <end position="156"/>
    </location>
</feature>
<accession>A0A084ER95</accession>
<evidence type="ECO:0000313" key="3">
    <source>
        <dbReference type="Proteomes" id="UP000028534"/>
    </source>
</evidence>
<dbReference type="Gene3D" id="3.30.565.40">
    <property type="entry name" value="Fervidobacterium nodosum Rt17-B1 like"/>
    <property type="match status" value="1"/>
</dbReference>
<dbReference type="Proteomes" id="UP000028534">
    <property type="component" value="Unassembled WGS sequence"/>
</dbReference>
<evidence type="ECO:0000259" key="1">
    <source>
        <dbReference type="Pfam" id="PF13739"/>
    </source>
</evidence>
<protein>
    <recommendedName>
        <fullName evidence="1">Deacetylase PdaC domain-containing protein</fullName>
    </recommendedName>
</protein>
<dbReference type="AlphaFoldDB" id="A0A084ER95"/>